<feature type="transmembrane region" description="Helical" evidence="2">
    <location>
        <begin position="572"/>
        <end position="592"/>
    </location>
</feature>
<accession>A0ABV4SZ26</accession>
<gene>
    <name evidence="3" type="ORF">ACEG43_47755</name>
</gene>
<keyword evidence="2" id="KW-0472">Membrane</keyword>
<evidence type="ECO:0000256" key="1">
    <source>
        <dbReference type="SAM" id="Coils"/>
    </source>
</evidence>
<feature type="transmembrane region" description="Helical" evidence="2">
    <location>
        <begin position="341"/>
        <end position="359"/>
    </location>
</feature>
<evidence type="ECO:0000256" key="2">
    <source>
        <dbReference type="SAM" id="Phobius"/>
    </source>
</evidence>
<feature type="transmembrane region" description="Helical" evidence="2">
    <location>
        <begin position="417"/>
        <end position="438"/>
    </location>
</feature>
<name>A0ABV4SZ26_9ACTN</name>
<evidence type="ECO:0000313" key="3">
    <source>
        <dbReference type="EMBL" id="MFA3843696.1"/>
    </source>
</evidence>
<feature type="transmembrane region" description="Helical" evidence="2">
    <location>
        <begin position="505"/>
        <end position="527"/>
    </location>
</feature>
<feature type="transmembrane region" description="Helical" evidence="2">
    <location>
        <begin position="311"/>
        <end position="329"/>
    </location>
</feature>
<dbReference type="InterPro" id="IPR001387">
    <property type="entry name" value="Cro/C1-type_HTH"/>
</dbReference>
<evidence type="ECO:0000313" key="4">
    <source>
        <dbReference type="Proteomes" id="UP001571476"/>
    </source>
</evidence>
<feature type="transmembrane region" description="Helical" evidence="2">
    <location>
        <begin position="599"/>
        <end position="616"/>
    </location>
</feature>
<keyword evidence="2" id="KW-0812">Transmembrane</keyword>
<dbReference type="Proteomes" id="UP001571476">
    <property type="component" value="Unassembled WGS sequence"/>
</dbReference>
<dbReference type="CDD" id="cd00093">
    <property type="entry name" value="HTH_XRE"/>
    <property type="match status" value="1"/>
</dbReference>
<dbReference type="EMBL" id="JBGOSP010000071">
    <property type="protein sequence ID" value="MFA3843696.1"/>
    <property type="molecule type" value="Genomic_DNA"/>
</dbReference>
<organism evidence="3 4">
    <name type="scientific">Streptomyces aureus</name>
    <dbReference type="NCBI Taxonomy" id="193461"/>
    <lineage>
        <taxon>Bacteria</taxon>
        <taxon>Bacillati</taxon>
        <taxon>Actinomycetota</taxon>
        <taxon>Actinomycetes</taxon>
        <taxon>Kitasatosporales</taxon>
        <taxon>Streptomycetaceae</taxon>
        <taxon>Streptomyces</taxon>
    </lineage>
</organism>
<comment type="caution">
    <text evidence="3">The sequence shown here is derived from an EMBL/GenBank/DDBJ whole genome shotgun (WGS) entry which is preliminary data.</text>
</comment>
<dbReference type="Pfam" id="PF13560">
    <property type="entry name" value="HTH_31"/>
    <property type="match status" value="1"/>
</dbReference>
<reference evidence="3 4" key="1">
    <citation type="submission" date="2024-08" db="EMBL/GenBank/DDBJ databases">
        <title>Genome sequence of Streptomyces aureus CACIA-1.46HGO.</title>
        <authorList>
            <person name="Evangelista-Martinez Z."/>
        </authorList>
    </citation>
    <scope>NUCLEOTIDE SEQUENCE [LARGE SCALE GENOMIC DNA]</scope>
    <source>
        <strain evidence="3 4">CACIA-1.46HGO</strain>
    </source>
</reference>
<feature type="coiled-coil region" evidence="1">
    <location>
        <begin position="127"/>
        <end position="249"/>
    </location>
</feature>
<protein>
    <submittedName>
        <fullName evidence="3">Helix-turn-helix domain-containing protein</fullName>
    </submittedName>
</protein>
<keyword evidence="4" id="KW-1185">Reference proteome</keyword>
<proteinExistence type="predicted"/>
<feature type="transmembrane region" description="Helical" evidence="2">
    <location>
        <begin position="622"/>
        <end position="640"/>
    </location>
</feature>
<sequence>MERKPGGRGYGEFNKDATSECIELAKYLRMLVKRAERTQRDLQVPTGYGKSTISSFLSGQTVPTKAFVVKLVNYVTQPRQQPTSMKEALRLLAAAQRPQPAPAPGGLPVPRTAPESSLAEAALASVAATAQDQAAKAHEQLAQAHERNQELVEERGRTQQLVLSLSRFTAELQQQVTTLEDQYDEENEENEARLRQLTDQLKAAQRELRRARASRDETETLLARLRKRSDELEEELAQSRRTVASLEEPKLPEELQEAFFRADFDNALRAAEGFLNDGQQRRDEVSDEWSLLKPRQSAMRNVDRLQTGCHLLTRALGCLAMMSAAALYLAASRSGADGWKVLLAAQMLIGLCFVGDPWGPIGQLWPAFRSGFRRESMPGPITISTRSMVIRATRWGSAGLAATGAALSVQCSVQWSAWWLFPLLPATAACAGFAVLGLDQRVVRLAQELVGELGADFNTPVRSSPAPAAVMGMTSPIVVSDREWLEARRQEVGSSLTGGWAHSALWIKGIVLFSAALVGVAVVGVLANTAVHTARTWHTPKGWHWDAVVATIEQPVNAYLTAHSAGLPLPVAALHLLWLSSGAVALAMSFLFGGLGARTTWVMWGAATVVMVWSGTPGEARQVAAGLATIAWGLASILAMRGLKLRPMASQSVFVSKDS</sequence>
<keyword evidence="1" id="KW-0175">Coiled coil</keyword>
<keyword evidence="2" id="KW-1133">Transmembrane helix</keyword>